<evidence type="ECO:0000313" key="10">
    <source>
        <dbReference type="Proteomes" id="UP001162131"/>
    </source>
</evidence>
<evidence type="ECO:0000256" key="5">
    <source>
        <dbReference type="ARBA" id="ARBA00023054"/>
    </source>
</evidence>
<dbReference type="GO" id="GO:0005815">
    <property type="term" value="C:microtubule organizing center"/>
    <property type="evidence" value="ECO:0007669"/>
    <property type="project" value="TreeGrafter"/>
</dbReference>
<gene>
    <name evidence="9" type="ORF">BSTOLATCC_MIC36277</name>
</gene>
<feature type="coiled-coil region" evidence="7">
    <location>
        <begin position="354"/>
        <end position="675"/>
    </location>
</feature>
<dbReference type="EMBL" id="CAJZBQ010000036">
    <property type="protein sequence ID" value="CAG9324491.1"/>
    <property type="molecule type" value="Genomic_DNA"/>
</dbReference>
<accession>A0AAU9JER8</accession>
<feature type="coiled-coil region" evidence="7">
    <location>
        <begin position="157"/>
        <end position="329"/>
    </location>
</feature>
<dbReference type="GO" id="GO:0008017">
    <property type="term" value="F:microtubule binding"/>
    <property type="evidence" value="ECO:0007669"/>
    <property type="project" value="InterPro"/>
</dbReference>
<name>A0AAU9JER8_9CILI</name>
<evidence type="ECO:0000256" key="6">
    <source>
        <dbReference type="ARBA" id="ARBA00023212"/>
    </source>
</evidence>
<dbReference type="AlphaFoldDB" id="A0AAU9JER8"/>
<sequence length="736" mass="85764">MNKLESSLVSWINSNNLSYGCHSIDDLSDGLLLYEFMSQISPDTFQSQLSEDSFNASAKTTNLNKLLRGLETFYYEELGKDFSNLFQNIDTSAIARNNDRSQLLSLLELIMGAAIKCKNKETYIARIVSQNEAVQSELMGFIENVLSKLENYSYNEDKDIRAELMNLKQEKRTLKMQLDDAKKELEDLSYRQDDLMLDRDRLLNRVRELEAELDKKVSKKGNSDISILTVQLEAQINQKEITIQELKNQINDLKKQHQGEILKLRDELDMAHEKIIQLSKAEATLDIYKKRLEELNQYKIKVKDIQDERDSLKDKLAQYEEDVNGAHSLEQTLNYYKEQFSAEKEKSATLLLSLDEKEKILKECQKAKKELEEKRQFLEAKNKELNEEIEQLRFGGETSNDSFSLNKGFQSELEERINFLSAENKILKSQMGNQRILQELNEQMDIAILAKKTAEENLLNERKLTRKKTQEIDALNDEVANLREGLRKLEEDNQTAETMIHNMRNSIKQLEKEKSELIESKTELDKLKVEKESHSLEMKNLFREKEEIIQRLMACKEEVHKLENQLTQKEIMLKSAQIDLEQAQHRVSVAQEKEKFALSQLEALKKKETDELEGLSKIKLLEMERDIMKTNKEIAVCMLELKEKDSLIASLQAEKNKLEEDLKNSISKVDEINSQKSKEEILALKDFIKQKELEIEYLVTEKEESKIAYDKEMKLMSIIVHEIGCEIMKNRPKKSE</sequence>
<dbReference type="InterPro" id="IPR036872">
    <property type="entry name" value="CH_dom_sf"/>
</dbReference>
<dbReference type="Proteomes" id="UP001162131">
    <property type="component" value="Unassembled WGS sequence"/>
</dbReference>
<dbReference type="PROSITE" id="PS50021">
    <property type="entry name" value="CH"/>
    <property type="match status" value="1"/>
</dbReference>
<evidence type="ECO:0000256" key="4">
    <source>
        <dbReference type="ARBA" id="ARBA00022701"/>
    </source>
</evidence>
<keyword evidence="5 7" id="KW-0175">Coiled coil</keyword>
<comment type="similarity">
    <text evidence="2">Belongs to the hook family.</text>
</comment>
<dbReference type="GO" id="GO:0051959">
    <property type="term" value="F:dynein light intermediate chain binding"/>
    <property type="evidence" value="ECO:0007669"/>
    <property type="project" value="TreeGrafter"/>
</dbReference>
<evidence type="ECO:0000256" key="2">
    <source>
        <dbReference type="ARBA" id="ARBA00006946"/>
    </source>
</evidence>
<feature type="domain" description="Calponin-homology (CH)" evidence="8">
    <location>
        <begin position="2"/>
        <end position="114"/>
    </location>
</feature>
<keyword evidence="6" id="KW-0206">Cytoskeleton</keyword>
<keyword evidence="10" id="KW-1185">Reference proteome</keyword>
<dbReference type="Pfam" id="PF19047">
    <property type="entry name" value="HOOK_N"/>
    <property type="match status" value="1"/>
</dbReference>
<evidence type="ECO:0000256" key="7">
    <source>
        <dbReference type="SAM" id="Coils"/>
    </source>
</evidence>
<keyword evidence="4" id="KW-0493">Microtubule</keyword>
<dbReference type="Gene3D" id="1.10.418.10">
    <property type="entry name" value="Calponin-like domain"/>
    <property type="match status" value="1"/>
</dbReference>
<evidence type="ECO:0000256" key="3">
    <source>
        <dbReference type="ARBA" id="ARBA00022490"/>
    </source>
</evidence>
<dbReference type="InterPro" id="IPR008636">
    <property type="entry name" value="Hook_C"/>
</dbReference>
<dbReference type="CDD" id="cd22211">
    <property type="entry name" value="HkD_SF"/>
    <property type="match status" value="1"/>
</dbReference>
<comment type="subcellular location">
    <subcellularLocation>
        <location evidence="1">Cytoplasm</location>
        <location evidence="1">Cytoskeleton</location>
    </subcellularLocation>
</comment>
<reference evidence="9" key="1">
    <citation type="submission" date="2021-09" db="EMBL/GenBank/DDBJ databases">
        <authorList>
            <consortium name="AG Swart"/>
            <person name="Singh M."/>
            <person name="Singh A."/>
            <person name="Seah K."/>
            <person name="Emmerich C."/>
        </authorList>
    </citation>
    <scope>NUCLEOTIDE SEQUENCE</scope>
    <source>
        <strain evidence="9">ATCC30299</strain>
    </source>
</reference>
<dbReference type="GO" id="GO:0030705">
    <property type="term" value="P:cytoskeleton-dependent intracellular transport"/>
    <property type="evidence" value="ECO:0007669"/>
    <property type="project" value="InterPro"/>
</dbReference>
<evidence type="ECO:0000259" key="8">
    <source>
        <dbReference type="PROSITE" id="PS50021"/>
    </source>
</evidence>
<proteinExistence type="inferred from homology"/>
<evidence type="ECO:0000313" key="9">
    <source>
        <dbReference type="EMBL" id="CAG9324491.1"/>
    </source>
</evidence>
<evidence type="ECO:0000256" key="1">
    <source>
        <dbReference type="ARBA" id="ARBA00004245"/>
    </source>
</evidence>
<protein>
    <recommendedName>
        <fullName evidence="8">Calponin-homology (CH) domain-containing protein</fullName>
    </recommendedName>
</protein>
<dbReference type="InterPro" id="IPR001715">
    <property type="entry name" value="CH_dom"/>
</dbReference>
<organism evidence="9 10">
    <name type="scientific">Blepharisma stoltei</name>
    <dbReference type="NCBI Taxonomy" id="1481888"/>
    <lineage>
        <taxon>Eukaryota</taxon>
        <taxon>Sar</taxon>
        <taxon>Alveolata</taxon>
        <taxon>Ciliophora</taxon>
        <taxon>Postciliodesmatophora</taxon>
        <taxon>Heterotrichea</taxon>
        <taxon>Heterotrichida</taxon>
        <taxon>Blepharismidae</taxon>
        <taxon>Blepharisma</taxon>
    </lineage>
</organism>
<dbReference type="GO" id="GO:0031122">
    <property type="term" value="P:cytoplasmic microtubule organization"/>
    <property type="evidence" value="ECO:0007669"/>
    <property type="project" value="InterPro"/>
</dbReference>
<keyword evidence="3" id="KW-0963">Cytoplasm</keyword>
<dbReference type="PANTHER" id="PTHR18947:SF28">
    <property type="entry name" value="GIRDIN, ISOFORM A"/>
    <property type="match status" value="1"/>
</dbReference>
<dbReference type="Pfam" id="PF05622">
    <property type="entry name" value="HOOK"/>
    <property type="match status" value="1"/>
</dbReference>
<dbReference type="PANTHER" id="PTHR18947">
    <property type="entry name" value="HOOK PROTEINS"/>
    <property type="match status" value="1"/>
</dbReference>
<dbReference type="InterPro" id="IPR043936">
    <property type="entry name" value="HOOK_N"/>
</dbReference>
<dbReference type="GO" id="GO:0005874">
    <property type="term" value="C:microtubule"/>
    <property type="evidence" value="ECO:0007669"/>
    <property type="project" value="UniProtKB-KW"/>
</dbReference>
<comment type="caution">
    <text evidence="9">The sequence shown here is derived from an EMBL/GenBank/DDBJ whole genome shotgun (WGS) entry which is preliminary data.</text>
</comment>
<dbReference type="GO" id="GO:0005737">
    <property type="term" value="C:cytoplasm"/>
    <property type="evidence" value="ECO:0007669"/>
    <property type="project" value="TreeGrafter"/>
</dbReference>
<dbReference type="SUPFAM" id="SSF116907">
    <property type="entry name" value="Hook domain"/>
    <property type="match status" value="1"/>
</dbReference>
<dbReference type="PROSITE" id="PS51257">
    <property type="entry name" value="PROKAR_LIPOPROTEIN"/>
    <property type="match status" value="1"/>
</dbReference>